<reference evidence="2 3" key="1">
    <citation type="submission" date="2020-06" db="EMBL/GenBank/DDBJ databases">
        <title>Transcriptomic and genomic resources for Thalictrum thalictroides and T. hernandezii: Facilitating candidate gene discovery in an emerging model plant lineage.</title>
        <authorList>
            <person name="Arias T."/>
            <person name="Riano-Pachon D.M."/>
            <person name="Di Stilio V.S."/>
        </authorList>
    </citation>
    <scope>NUCLEOTIDE SEQUENCE [LARGE SCALE GENOMIC DNA]</scope>
    <source>
        <strain evidence="3">cv. WT478/WT964</strain>
        <tissue evidence="2">Leaves</tissue>
    </source>
</reference>
<evidence type="ECO:0000313" key="3">
    <source>
        <dbReference type="Proteomes" id="UP000554482"/>
    </source>
</evidence>
<feature type="compositionally biased region" description="Low complexity" evidence="1">
    <location>
        <begin position="69"/>
        <end position="79"/>
    </location>
</feature>
<dbReference type="SUPFAM" id="SSF56399">
    <property type="entry name" value="ADP-ribosylation"/>
    <property type="match status" value="1"/>
</dbReference>
<name>A0A7J6VYU0_THATH</name>
<protein>
    <submittedName>
        <fullName evidence="2">Zinc finger, C2H2 protein</fullName>
    </submittedName>
</protein>
<evidence type="ECO:0000256" key="1">
    <source>
        <dbReference type="SAM" id="MobiDB-lite"/>
    </source>
</evidence>
<evidence type="ECO:0000313" key="2">
    <source>
        <dbReference type="EMBL" id="KAF5189512.1"/>
    </source>
</evidence>
<dbReference type="AlphaFoldDB" id="A0A7J6VYU0"/>
<feature type="compositionally biased region" description="Low complexity" evidence="1">
    <location>
        <begin position="43"/>
        <end position="54"/>
    </location>
</feature>
<feature type="compositionally biased region" description="Low complexity" evidence="1">
    <location>
        <begin position="87"/>
        <end position="97"/>
    </location>
</feature>
<gene>
    <name evidence="2" type="ORF">FRX31_020900</name>
</gene>
<dbReference type="PANTHER" id="PTHR31681:SF47">
    <property type="entry name" value="SULFATED SURFACE-LIKE GLYCOPROTEIN"/>
    <property type="match status" value="1"/>
</dbReference>
<sequence>MATSWVKSLHCKSKVLDDVYSPTPKHLSNHLLSSSSCRKSVQSLKDVVETTTNNKKQKKNPTKSHSRTHTPSSTTSSESSRYHSKSTKSNNSDSNPKTRLRPNITTSNPFFPALTELSQEHPSHNVLQMIFNSSWSTVNTFSGQIEMVFKVENRPKTIARFEEYREIVKTRAVCSGSPGNGGKEEYGRCIADGNEVMGFYCVGPTAGGAIYDLGGLCEFTSKNRTICTFSGSGRAHESVGGGGKGRRAMLICRVLAGRVCKKLGVESFSEGRVGFDSVSGDNEELFVFDARAVLPCFLIMYKP</sequence>
<dbReference type="Proteomes" id="UP000554482">
    <property type="component" value="Unassembled WGS sequence"/>
</dbReference>
<keyword evidence="3" id="KW-1185">Reference proteome</keyword>
<dbReference type="Gene3D" id="3.90.228.10">
    <property type="match status" value="1"/>
</dbReference>
<dbReference type="OrthoDB" id="9514740at2759"/>
<feature type="compositionally biased region" description="Basic residues" evidence="1">
    <location>
        <begin position="55"/>
        <end position="68"/>
    </location>
</feature>
<dbReference type="PANTHER" id="PTHR31681">
    <property type="entry name" value="C2H2-LIKE ZINC FINGER PROTEIN"/>
    <property type="match status" value="1"/>
</dbReference>
<organism evidence="2 3">
    <name type="scientific">Thalictrum thalictroides</name>
    <name type="common">Rue-anemone</name>
    <name type="synonym">Anemone thalictroides</name>
    <dbReference type="NCBI Taxonomy" id="46969"/>
    <lineage>
        <taxon>Eukaryota</taxon>
        <taxon>Viridiplantae</taxon>
        <taxon>Streptophyta</taxon>
        <taxon>Embryophyta</taxon>
        <taxon>Tracheophyta</taxon>
        <taxon>Spermatophyta</taxon>
        <taxon>Magnoliopsida</taxon>
        <taxon>Ranunculales</taxon>
        <taxon>Ranunculaceae</taxon>
        <taxon>Thalictroideae</taxon>
        <taxon>Thalictrum</taxon>
    </lineage>
</organism>
<comment type="caution">
    <text evidence="2">The sequence shown here is derived from an EMBL/GenBank/DDBJ whole genome shotgun (WGS) entry which is preliminary data.</text>
</comment>
<dbReference type="EMBL" id="JABWDY010025360">
    <property type="protein sequence ID" value="KAF5189512.1"/>
    <property type="molecule type" value="Genomic_DNA"/>
</dbReference>
<proteinExistence type="predicted"/>
<accession>A0A7J6VYU0</accession>
<feature type="region of interest" description="Disordered" evidence="1">
    <location>
        <begin position="43"/>
        <end position="107"/>
    </location>
</feature>